<dbReference type="Pfam" id="PF05991">
    <property type="entry name" value="NYN_YacP"/>
    <property type="match status" value="1"/>
</dbReference>
<dbReference type="InterPro" id="IPR010298">
    <property type="entry name" value="YacP-like"/>
</dbReference>
<accession>A0A8T7M1Z6</accession>
<evidence type="ECO:0000256" key="1">
    <source>
        <dbReference type="SAM" id="MobiDB-lite"/>
    </source>
</evidence>
<keyword evidence="5" id="KW-1185">Reference proteome</keyword>
<dbReference type="RefSeq" id="WP_341468671.1">
    <property type="nucleotide sequence ID" value="NZ_CP128399.1"/>
</dbReference>
<dbReference type="PANTHER" id="PTHR34547:SF1">
    <property type="entry name" value="YACP-LIKE NYN DOMAIN PROTEIN"/>
    <property type="match status" value="1"/>
</dbReference>
<proteinExistence type="predicted"/>
<sequence>MIVFVDGYNLMKTDPELALYQKAGLEFAREAVIKRVNSAAGLKKATSITIVFDGHLDGKERETVERKGRITVIYSKLGESADDVIKRMVAAHPQSAQVRVITRDSDLRSTVGLSGATPGMMKRRPVSPSNSTKKDDDSEDSGWNKSTRKKGQSKRSPRKKRGSDNDLYW</sequence>
<dbReference type="Proteomes" id="UP000521676">
    <property type="component" value="Unassembled WGS sequence"/>
</dbReference>
<dbReference type="PANTHER" id="PTHR34547">
    <property type="entry name" value="YACP-LIKE NYN DOMAIN PROTEIN"/>
    <property type="match status" value="1"/>
</dbReference>
<dbReference type="AlphaFoldDB" id="A0A8T7M1Z6"/>
<evidence type="ECO:0000313" key="3">
    <source>
        <dbReference type="EMBL" id="WJW66777.1"/>
    </source>
</evidence>
<name>A0A8T7M1Z6_9CHLR</name>
<evidence type="ECO:0000313" key="4">
    <source>
        <dbReference type="Proteomes" id="UP000521676"/>
    </source>
</evidence>
<protein>
    <submittedName>
        <fullName evidence="2">NYN domain-containing protein</fullName>
    </submittedName>
</protein>
<evidence type="ECO:0000313" key="2">
    <source>
        <dbReference type="EMBL" id="NWJ44896.1"/>
    </source>
</evidence>
<reference evidence="2 4" key="1">
    <citation type="submission" date="2020-06" db="EMBL/GenBank/DDBJ databases">
        <title>Anoxygenic phototrophic Chloroflexota member uses a Type I reaction center.</title>
        <authorList>
            <person name="Tsuji J.M."/>
            <person name="Shaw N.A."/>
            <person name="Nagashima S."/>
            <person name="Venkiteswaran J."/>
            <person name="Schiff S.L."/>
            <person name="Hanada S."/>
            <person name="Tank M."/>
            <person name="Neufeld J.D."/>
        </authorList>
    </citation>
    <scope>NUCLEOTIDE SEQUENCE [LARGE SCALE GENOMIC DNA]</scope>
    <source>
        <strain evidence="2">L227-S17</strain>
    </source>
</reference>
<dbReference type="Proteomes" id="UP001431572">
    <property type="component" value="Chromosome 1"/>
</dbReference>
<gene>
    <name evidence="2" type="ORF">HXX08_03370</name>
    <name evidence="3" type="ORF">OZ401_000022</name>
</gene>
<evidence type="ECO:0000313" key="5">
    <source>
        <dbReference type="Proteomes" id="UP001431572"/>
    </source>
</evidence>
<feature type="region of interest" description="Disordered" evidence="1">
    <location>
        <begin position="107"/>
        <end position="169"/>
    </location>
</feature>
<reference evidence="3" key="2">
    <citation type="journal article" date="2024" name="Nature">
        <title>Anoxygenic phototroph of the Chloroflexota uses a type I reaction centre.</title>
        <authorList>
            <person name="Tsuji J.M."/>
            <person name="Shaw N.A."/>
            <person name="Nagashima S."/>
            <person name="Venkiteswaran J.J."/>
            <person name="Schiff S.L."/>
            <person name="Watanabe T."/>
            <person name="Fukui M."/>
            <person name="Hanada S."/>
            <person name="Tank M."/>
            <person name="Neufeld J.D."/>
        </authorList>
    </citation>
    <scope>NUCLEOTIDE SEQUENCE</scope>
    <source>
        <strain evidence="3">L227-S17</strain>
    </source>
</reference>
<dbReference type="EMBL" id="JACATZ010000001">
    <property type="protein sequence ID" value="NWJ44896.1"/>
    <property type="molecule type" value="Genomic_DNA"/>
</dbReference>
<organism evidence="2 4">
    <name type="scientific">Candidatus Chlorohelix allophototropha</name>
    <dbReference type="NCBI Taxonomy" id="3003348"/>
    <lineage>
        <taxon>Bacteria</taxon>
        <taxon>Bacillati</taxon>
        <taxon>Chloroflexota</taxon>
        <taxon>Chloroflexia</taxon>
        <taxon>Candidatus Chloroheliales</taxon>
        <taxon>Candidatus Chloroheliaceae</taxon>
        <taxon>Candidatus Chlorohelix</taxon>
    </lineage>
</organism>
<dbReference type="EMBL" id="CP128399">
    <property type="protein sequence ID" value="WJW66777.1"/>
    <property type="molecule type" value="Genomic_DNA"/>
</dbReference>
<feature type="compositionally biased region" description="Basic residues" evidence="1">
    <location>
        <begin position="146"/>
        <end position="161"/>
    </location>
</feature>